<evidence type="ECO:0000256" key="9">
    <source>
        <dbReference type="SAM" id="Phobius"/>
    </source>
</evidence>
<dbReference type="CDD" id="cd06582">
    <property type="entry name" value="TM_PBP1_LivH_like"/>
    <property type="match status" value="1"/>
</dbReference>
<feature type="transmembrane region" description="Helical" evidence="9">
    <location>
        <begin position="190"/>
        <end position="211"/>
    </location>
</feature>
<evidence type="ECO:0000313" key="10">
    <source>
        <dbReference type="EMBL" id="MBR0801088.1"/>
    </source>
</evidence>
<organism evidence="10 11">
    <name type="scientific">Bradyrhizobium jicamae</name>
    <dbReference type="NCBI Taxonomy" id="280332"/>
    <lineage>
        <taxon>Bacteria</taxon>
        <taxon>Pseudomonadati</taxon>
        <taxon>Pseudomonadota</taxon>
        <taxon>Alphaproteobacteria</taxon>
        <taxon>Hyphomicrobiales</taxon>
        <taxon>Nitrobacteraceae</taxon>
        <taxon>Bradyrhizobium</taxon>
    </lineage>
</organism>
<keyword evidence="11" id="KW-1185">Reference proteome</keyword>
<evidence type="ECO:0000256" key="3">
    <source>
        <dbReference type="ARBA" id="ARBA00022475"/>
    </source>
</evidence>
<feature type="transmembrane region" description="Helical" evidence="9">
    <location>
        <begin position="18"/>
        <end position="39"/>
    </location>
</feature>
<feature type="transmembrane region" description="Helical" evidence="9">
    <location>
        <begin position="264"/>
        <end position="283"/>
    </location>
</feature>
<evidence type="ECO:0000256" key="1">
    <source>
        <dbReference type="ARBA" id="ARBA00004651"/>
    </source>
</evidence>
<keyword evidence="4 9" id="KW-0812">Transmembrane</keyword>
<sequence length="288" mass="29587">MLLDIIQTGLDGVMVGSLYAMVALGITLVFGLVGILNFAHGQSVMLGAYVCFFLVSAGHSFWVGAIVATLAMGVFGALLERAAFRRTLGDPFAGLAVSLGLIMIIENVAAAALTPDPRFMDAPVSGNFAVGPLLLSSQRSLVFVISSALILGFWLFLQYSTLGKAIRAMSQSRQGAALVGVRVDTVSRSIFAVGSALAGAAGALYASLFAVTPFMGAAPLTKGFILAALGGLGSVPGAIAAGFLLGLAESFGSRYLSASFRDGYGFIILIFALLFLPTGLFGAGKARV</sequence>
<dbReference type="InterPro" id="IPR052157">
    <property type="entry name" value="BCAA_transport_permease"/>
</dbReference>
<keyword evidence="2" id="KW-0813">Transport</keyword>
<accession>A0ABS5FWC8</accession>
<protein>
    <submittedName>
        <fullName evidence="10">Branched-chain amino acid ABC transporter permease</fullName>
    </submittedName>
</protein>
<evidence type="ECO:0000256" key="6">
    <source>
        <dbReference type="ARBA" id="ARBA00022989"/>
    </source>
</evidence>
<dbReference type="PANTHER" id="PTHR11795">
    <property type="entry name" value="BRANCHED-CHAIN AMINO ACID TRANSPORT SYSTEM PERMEASE PROTEIN LIVH"/>
    <property type="match status" value="1"/>
</dbReference>
<keyword evidence="3" id="KW-1003">Cell membrane</keyword>
<feature type="transmembrane region" description="Helical" evidence="9">
    <location>
        <begin position="141"/>
        <end position="159"/>
    </location>
</feature>
<evidence type="ECO:0000256" key="7">
    <source>
        <dbReference type="ARBA" id="ARBA00023136"/>
    </source>
</evidence>
<keyword evidence="7 9" id="KW-0472">Membrane</keyword>
<comment type="similarity">
    <text evidence="8">Belongs to the binding-protein-dependent transport system permease family. LivHM subfamily.</text>
</comment>
<evidence type="ECO:0000256" key="5">
    <source>
        <dbReference type="ARBA" id="ARBA00022970"/>
    </source>
</evidence>
<dbReference type="PANTHER" id="PTHR11795:SF452">
    <property type="entry name" value="ABC TRANSPORTER PERMEASE PROTEIN"/>
    <property type="match status" value="1"/>
</dbReference>
<feature type="transmembrane region" description="Helical" evidence="9">
    <location>
        <begin position="46"/>
        <end position="79"/>
    </location>
</feature>
<feature type="transmembrane region" description="Helical" evidence="9">
    <location>
        <begin position="223"/>
        <end position="244"/>
    </location>
</feature>
<gene>
    <name evidence="10" type="ORF">JQ615_37590</name>
</gene>
<evidence type="ECO:0000256" key="4">
    <source>
        <dbReference type="ARBA" id="ARBA00022692"/>
    </source>
</evidence>
<keyword evidence="6 9" id="KW-1133">Transmembrane helix</keyword>
<feature type="transmembrane region" description="Helical" evidence="9">
    <location>
        <begin position="91"/>
        <end position="113"/>
    </location>
</feature>
<name>A0ABS5FWC8_9BRAD</name>
<evidence type="ECO:0000313" key="11">
    <source>
        <dbReference type="Proteomes" id="UP001315278"/>
    </source>
</evidence>
<dbReference type="Pfam" id="PF02653">
    <property type="entry name" value="BPD_transp_2"/>
    <property type="match status" value="1"/>
</dbReference>
<dbReference type="EMBL" id="JAFCJH010000070">
    <property type="protein sequence ID" value="MBR0801088.1"/>
    <property type="molecule type" value="Genomic_DNA"/>
</dbReference>
<dbReference type="RefSeq" id="WP_212495230.1">
    <property type="nucleotide sequence ID" value="NZ_JAFCJH010000070.1"/>
</dbReference>
<evidence type="ECO:0000256" key="8">
    <source>
        <dbReference type="ARBA" id="ARBA00037998"/>
    </source>
</evidence>
<keyword evidence="5" id="KW-0029">Amino-acid transport</keyword>
<reference evidence="11" key="1">
    <citation type="journal article" date="2021" name="ISME J.">
        <title>Evolutionary origin and ecological implication of a unique nif island in free-living Bradyrhizobium lineages.</title>
        <authorList>
            <person name="Tao J."/>
        </authorList>
    </citation>
    <scope>NUCLEOTIDE SEQUENCE [LARGE SCALE GENOMIC DNA]</scope>
    <source>
        <strain evidence="11">SZCCT0434</strain>
    </source>
</reference>
<comment type="subcellular location">
    <subcellularLocation>
        <location evidence="1">Cell membrane</location>
        <topology evidence="1">Multi-pass membrane protein</topology>
    </subcellularLocation>
</comment>
<comment type="caution">
    <text evidence="10">The sequence shown here is derived from an EMBL/GenBank/DDBJ whole genome shotgun (WGS) entry which is preliminary data.</text>
</comment>
<dbReference type="InterPro" id="IPR001851">
    <property type="entry name" value="ABC_transp_permease"/>
</dbReference>
<dbReference type="Proteomes" id="UP001315278">
    <property type="component" value="Unassembled WGS sequence"/>
</dbReference>
<evidence type="ECO:0000256" key="2">
    <source>
        <dbReference type="ARBA" id="ARBA00022448"/>
    </source>
</evidence>
<proteinExistence type="inferred from homology"/>